<protein>
    <submittedName>
        <fullName evidence="4">Mammalian cell entry protein</fullName>
    </submittedName>
</protein>
<dbReference type="PANTHER" id="PTHR33371:SF19">
    <property type="entry name" value="MCE-FAMILY PROTEIN MCE4A"/>
    <property type="match status" value="1"/>
</dbReference>
<feature type="domain" description="Mammalian cell entry C-terminal" evidence="3">
    <location>
        <begin position="137"/>
        <end position="338"/>
    </location>
</feature>
<organism evidence="4 5">
    <name type="scientific">Rhodococcus pyridinivorans KG-16</name>
    <dbReference type="NCBI Taxonomy" id="1441730"/>
    <lineage>
        <taxon>Bacteria</taxon>
        <taxon>Bacillati</taxon>
        <taxon>Actinomycetota</taxon>
        <taxon>Actinomycetes</taxon>
        <taxon>Mycobacteriales</taxon>
        <taxon>Nocardiaceae</taxon>
        <taxon>Rhodococcus</taxon>
    </lineage>
</organism>
<dbReference type="PATRIC" id="fig|1441730.3.peg.4181"/>
<dbReference type="RefSeq" id="WP_238588715.1">
    <property type="nucleotide sequence ID" value="NZ_AZXY01000011.1"/>
</dbReference>
<reference evidence="4 5" key="2">
    <citation type="journal article" date="2016" name="Genome Announc.">
        <title>Draft Genome Sequence of a Versatile Hydrocarbon-Degrading Bacterium, Rhodococcus pyridinivorans Strain KG-16, Collected from Oil Fields in India.</title>
        <authorList>
            <person name="Aggarwal R.K."/>
            <person name="Dawar C."/>
            <person name="Phanindranath R."/>
            <person name="Mutnuri L."/>
            <person name="Dayal A.M."/>
        </authorList>
    </citation>
    <scope>NUCLEOTIDE SEQUENCE [LARGE SCALE GENOMIC DNA]</scope>
    <source>
        <strain evidence="4 5">KG-16</strain>
    </source>
</reference>
<keyword evidence="1" id="KW-0472">Membrane</keyword>
<dbReference type="Pfam" id="PF02470">
    <property type="entry name" value="MlaD"/>
    <property type="match status" value="1"/>
</dbReference>
<dbReference type="InterPro" id="IPR003399">
    <property type="entry name" value="Mce/MlaD"/>
</dbReference>
<evidence type="ECO:0000313" key="4">
    <source>
        <dbReference type="EMBL" id="KSZ57049.1"/>
    </source>
</evidence>
<gene>
    <name evidence="4" type="ORF">Z045_19995</name>
</gene>
<dbReference type="GO" id="GO:0051701">
    <property type="term" value="P:biological process involved in interaction with host"/>
    <property type="evidence" value="ECO:0007669"/>
    <property type="project" value="TreeGrafter"/>
</dbReference>
<name>A0A0V9UGC5_9NOCA</name>
<dbReference type="InterPro" id="IPR024516">
    <property type="entry name" value="Mce_C"/>
</dbReference>
<dbReference type="AlphaFoldDB" id="A0A0V9UGC5"/>
<dbReference type="InterPro" id="IPR052336">
    <property type="entry name" value="MlaD_Phospholipid_Transporter"/>
</dbReference>
<reference evidence="5" key="1">
    <citation type="submission" date="2015-01" db="EMBL/GenBank/DDBJ databases">
        <title>Draft genome sequence of Rhodococcus pyridinivorans strain KG-16, a hydrocarbon-degrading bacterium.</title>
        <authorList>
            <person name="Aggarwal R.K."/>
            <person name="Dawar C."/>
        </authorList>
    </citation>
    <scope>NUCLEOTIDE SEQUENCE [LARGE SCALE GENOMIC DNA]</scope>
    <source>
        <strain evidence="5">KG-16</strain>
    </source>
</reference>
<dbReference type="GO" id="GO:0005576">
    <property type="term" value="C:extracellular region"/>
    <property type="evidence" value="ECO:0007669"/>
    <property type="project" value="TreeGrafter"/>
</dbReference>
<evidence type="ECO:0000256" key="1">
    <source>
        <dbReference type="SAM" id="Phobius"/>
    </source>
</evidence>
<dbReference type="EMBL" id="AZXY01000011">
    <property type="protein sequence ID" value="KSZ57049.1"/>
    <property type="molecule type" value="Genomic_DNA"/>
</dbReference>
<comment type="caution">
    <text evidence="4">The sequence shown here is derived from an EMBL/GenBank/DDBJ whole genome shotgun (WGS) entry which is preliminary data.</text>
</comment>
<accession>A0A0V9UGC5</accession>
<keyword evidence="1" id="KW-0812">Transmembrane</keyword>
<feature type="transmembrane region" description="Helical" evidence="1">
    <location>
        <begin position="12"/>
        <end position="32"/>
    </location>
</feature>
<dbReference type="Pfam" id="PF11887">
    <property type="entry name" value="Mce4_CUP1"/>
    <property type="match status" value="1"/>
</dbReference>
<feature type="domain" description="Mce/MlaD" evidence="2">
    <location>
        <begin position="41"/>
        <end position="117"/>
    </location>
</feature>
<evidence type="ECO:0000259" key="2">
    <source>
        <dbReference type="Pfam" id="PF02470"/>
    </source>
</evidence>
<evidence type="ECO:0000259" key="3">
    <source>
        <dbReference type="Pfam" id="PF11887"/>
    </source>
</evidence>
<dbReference type="PANTHER" id="PTHR33371">
    <property type="entry name" value="INTERMEMBRANE PHOSPHOLIPID TRANSPORT SYSTEM BINDING PROTEIN MLAD-RELATED"/>
    <property type="match status" value="1"/>
</dbReference>
<proteinExistence type="predicted"/>
<keyword evidence="1" id="KW-1133">Transmembrane helix</keyword>
<sequence>MDRPSSRERLNYLVRGAVAFTLALGVAAVMVLRGTGALDRTEDVFVEVPSAVGLVNAGAPVRYLGVDIGRIASIEAGATESRVRLAIDVDASRTIPSDVLARVVPRTFFGDIYVELVTDTGEENAARGSSARTEAVALAEVDSIAVDTGPEAVAMYDVFTRMSSVLEQMQPQEMAKALDALGRALDGNGETIGRTIDRLAATTDQLTPSLNGFIDATPQFVTVMESLQAATPDMVGMLSAATEVSRAIVEHRGDLADTMGAATLLAASVDGFTGPRLDTMITVTDSIGTILATTGADPDGLYATLANAETFGAAGARVFGSGRFDITAVPTFAGPLPYTAADCPSYGSLTGANCNSPGNGSYSAAKPVINAAAEAGPLQLLEQQLRGEPAAAPAEQGTAEPTGPHAAVTALLAPLFRGSEVRIP</sequence>
<evidence type="ECO:0000313" key="5">
    <source>
        <dbReference type="Proteomes" id="UP000053060"/>
    </source>
</evidence>
<dbReference type="Proteomes" id="UP000053060">
    <property type="component" value="Unassembled WGS sequence"/>
</dbReference>